<feature type="transmembrane region" description="Helical" evidence="1">
    <location>
        <begin position="63"/>
        <end position="86"/>
    </location>
</feature>
<accession>A0AAU9JJK6</accession>
<feature type="transmembrane region" description="Helical" evidence="1">
    <location>
        <begin position="306"/>
        <end position="325"/>
    </location>
</feature>
<sequence length="336" mass="39312">MESTEEEPVLISQNDSNYLPIRNGYTSRRSLLNSQERLILASSSIENMPGGWLYRNFMKRRIMFLRTLNIFGIFLEISGFIAGEYLTDFGTDISSTYETPFTLDDWFEFSLWVFILSLSVFLLPVLFKKTENSISFLTEKLKFYHFPVCAFLGIYFFSKQFYDNELSYIIVNDILLFLIAVFVFYIYWKVKYEEDGRYRVSWIEYIGIHLQFSVLVSFVLVELCRSVLMTIIKVKKIDNRELFGLDFDEWTIIVMAFAFVLGVIFLTMYKDIYFAGVLGYNFFGVFVVQATDECIKSNCSERVQEASLVLGCLTFGFIILTIGFYPRLICYNLRSS</sequence>
<proteinExistence type="predicted"/>
<feature type="transmembrane region" description="Helical" evidence="1">
    <location>
        <begin position="168"/>
        <end position="188"/>
    </location>
</feature>
<keyword evidence="1" id="KW-1133">Transmembrane helix</keyword>
<name>A0AAU9JJK6_9CILI</name>
<feature type="transmembrane region" description="Helical" evidence="1">
    <location>
        <begin position="106"/>
        <end position="127"/>
    </location>
</feature>
<dbReference type="AlphaFoldDB" id="A0AAU9JJK6"/>
<evidence type="ECO:0000313" key="2">
    <source>
        <dbReference type="EMBL" id="CAG9327069.1"/>
    </source>
</evidence>
<gene>
    <name evidence="2" type="ORF">BSTOLATCC_MIC43066</name>
</gene>
<evidence type="ECO:0000256" key="1">
    <source>
        <dbReference type="SAM" id="Phobius"/>
    </source>
</evidence>
<feature type="transmembrane region" description="Helical" evidence="1">
    <location>
        <begin position="200"/>
        <end position="221"/>
    </location>
</feature>
<comment type="caution">
    <text evidence="2">The sequence shown here is derived from an EMBL/GenBank/DDBJ whole genome shotgun (WGS) entry which is preliminary data.</text>
</comment>
<keyword evidence="1" id="KW-0812">Transmembrane</keyword>
<organism evidence="2 3">
    <name type="scientific">Blepharisma stoltei</name>
    <dbReference type="NCBI Taxonomy" id="1481888"/>
    <lineage>
        <taxon>Eukaryota</taxon>
        <taxon>Sar</taxon>
        <taxon>Alveolata</taxon>
        <taxon>Ciliophora</taxon>
        <taxon>Postciliodesmatophora</taxon>
        <taxon>Heterotrichea</taxon>
        <taxon>Heterotrichida</taxon>
        <taxon>Blepharismidae</taxon>
        <taxon>Blepharisma</taxon>
    </lineage>
</organism>
<reference evidence="2" key="1">
    <citation type="submission" date="2021-09" db="EMBL/GenBank/DDBJ databases">
        <authorList>
            <consortium name="AG Swart"/>
            <person name="Singh M."/>
            <person name="Singh A."/>
            <person name="Seah K."/>
            <person name="Emmerich C."/>
        </authorList>
    </citation>
    <scope>NUCLEOTIDE SEQUENCE</scope>
    <source>
        <strain evidence="2">ATCC30299</strain>
    </source>
</reference>
<keyword evidence="3" id="KW-1185">Reference proteome</keyword>
<feature type="transmembrane region" description="Helical" evidence="1">
    <location>
        <begin position="250"/>
        <end position="267"/>
    </location>
</feature>
<dbReference type="Proteomes" id="UP001162131">
    <property type="component" value="Unassembled WGS sequence"/>
</dbReference>
<evidence type="ECO:0000313" key="3">
    <source>
        <dbReference type="Proteomes" id="UP001162131"/>
    </source>
</evidence>
<feature type="transmembrane region" description="Helical" evidence="1">
    <location>
        <begin position="272"/>
        <end position="291"/>
    </location>
</feature>
<feature type="transmembrane region" description="Helical" evidence="1">
    <location>
        <begin position="143"/>
        <end position="162"/>
    </location>
</feature>
<dbReference type="EMBL" id="CAJZBQ010000042">
    <property type="protein sequence ID" value="CAG9327069.1"/>
    <property type="molecule type" value="Genomic_DNA"/>
</dbReference>
<keyword evidence="1" id="KW-0472">Membrane</keyword>
<protein>
    <submittedName>
        <fullName evidence="2">Uncharacterized protein</fullName>
    </submittedName>
</protein>